<accession>B6GXJ8</accession>
<dbReference type="HOGENOM" id="CLU_1548112_0_0_1"/>
<dbReference type="OMA" id="WFCVSCH"/>
<dbReference type="EMBL" id="AM920427">
    <property type="protein sequence ID" value="CAP80040.1"/>
    <property type="molecule type" value="Genomic_DNA"/>
</dbReference>
<gene>
    <name evidence="1" type="ORF">Pc12g04130</name>
    <name evidence="1" type="ORF">PCH_Pc12g04130</name>
</gene>
<protein>
    <submittedName>
        <fullName evidence="1">Uncharacterized protein</fullName>
    </submittedName>
</protein>
<keyword evidence="2" id="KW-1185">Reference proteome</keyword>
<sequence length="173" mass="20208">MKGTVTWFCVSCHDIDSYRMKIKFTGNEPGSYFVCVWSYLLPAKRRININTLCTNCVEETNLLSSKDQREFIYKKKDQIIFEERVVWAKQEWDLWVTSRECQRINESVQHNGGFLISSSQDVADQKIRLRARLSDIGYRRSWHKNTVMSLSSVVQSYSQSLLTPHSCDLTPEP</sequence>
<dbReference type="AlphaFoldDB" id="B6GXJ8"/>
<dbReference type="VEuPathDB" id="FungiDB:PCH_Pc12g04130"/>
<evidence type="ECO:0000313" key="1">
    <source>
        <dbReference type="EMBL" id="CAP80040.1"/>
    </source>
</evidence>
<proteinExistence type="predicted"/>
<evidence type="ECO:0000313" key="2">
    <source>
        <dbReference type="Proteomes" id="UP000000724"/>
    </source>
</evidence>
<dbReference type="OrthoDB" id="4240420at2759"/>
<name>B6GXJ8_PENRW</name>
<dbReference type="Proteomes" id="UP000000724">
    <property type="component" value="Contig Pc00c12"/>
</dbReference>
<organism evidence="1 2">
    <name type="scientific">Penicillium rubens (strain ATCC 28089 / DSM 1075 / NRRL 1951 / Wisconsin 54-1255)</name>
    <name type="common">Penicillium chrysogenum</name>
    <dbReference type="NCBI Taxonomy" id="500485"/>
    <lineage>
        <taxon>Eukaryota</taxon>
        <taxon>Fungi</taxon>
        <taxon>Dikarya</taxon>
        <taxon>Ascomycota</taxon>
        <taxon>Pezizomycotina</taxon>
        <taxon>Eurotiomycetes</taxon>
        <taxon>Eurotiomycetidae</taxon>
        <taxon>Eurotiales</taxon>
        <taxon>Aspergillaceae</taxon>
        <taxon>Penicillium</taxon>
        <taxon>Penicillium chrysogenum species complex</taxon>
    </lineage>
</organism>
<reference evidence="1 2" key="1">
    <citation type="journal article" date="2008" name="Nat. Biotechnol.">
        <title>Genome sequencing and analysis of the filamentous fungus Penicillium chrysogenum.</title>
        <authorList>
            <person name="van den Berg M.A."/>
            <person name="Albang R."/>
            <person name="Albermann K."/>
            <person name="Badger J.H."/>
            <person name="Daran J.-M."/>
            <person name="Driessen A.J.M."/>
            <person name="Garcia-Estrada C."/>
            <person name="Fedorova N.D."/>
            <person name="Harris D.M."/>
            <person name="Heijne W.H.M."/>
            <person name="Joardar V.S."/>
            <person name="Kiel J.A.K.W."/>
            <person name="Kovalchuk A."/>
            <person name="Martin J.F."/>
            <person name="Nierman W.C."/>
            <person name="Nijland J.G."/>
            <person name="Pronk J.T."/>
            <person name="Roubos J.A."/>
            <person name="van der Klei I.J."/>
            <person name="van Peij N.N.M.E."/>
            <person name="Veenhuis M."/>
            <person name="von Doehren H."/>
            <person name="Wagner C."/>
            <person name="Wortman J.R."/>
            <person name="Bovenberg R.A.L."/>
        </authorList>
    </citation>
    <scope>NUCLEOTIDE SEQUENCE [LARGE SCALE GENOMIC DNA]</scope>
    <source>
        <strain evidence="2">ATCC 28089 / DSM 1075 / NRRL 1951 / Wisconsin 54-1255</strain>
    </source>
</reference>